<evidence type="ECO:0000256" key="4">
    <source>
        <dbReference type="ARBA" id="ARBA00023136"/>
    </source>
</evidence>
<dbReference type="GO" id="GO:0016020">
    <property type="term" value="C:membrane"/>
    <property type="evidence" value="ECO:0007669"/>
    <property type="project" value="UniProtKB-SubCell"/>
</dbReference>
<dbReference type="KEGG" id="hgl:101705613"/>
<protein>
    <submittedName>
        <fullName evidence="9 12">CKLF-like MARVEL transmembrane domain-containing protein 2</fullName>
    </submittedName>
</protein>
<dbReference type="EMBL" id="JH169662">
    <property type="protein sequence ID" value="EHB07328.1"/>
    <property type="molecule type" value="Genomic_DNA"/>
</dbReference>
<dbReference type="InParanoid" id="G5BDG7"/>
<dbReference type="Proteomes" id="UP000006813">
    <property type="component" value="Unassembled WGS sequence"/>
</dbReference>
<dbReference type="eggNOG" id="KOG4788">
    <property type="taxonomic scope" value="Eukaryota"/>
</dbReference>
<organism evidence="9 10">
    <name type="scientific">Heterocephalus glaber</name>
    <name type="common">Naked mole rat</name>
    <dbReference type="NCBI Taxonomy" id="10181"/>
    <lineage>
        <taxon>Eukaryota</taxon>
        <taxon>Metazoa</taxon>
        <taxon>Chordata</taxon>
        <taxon>Craniata</taxon>
        <taxon>Vertebrata</taxon>
        <taxon>Euteleostomi</taxon>
        <taxon>Mammalia</taxon>
        <taxon>Eutheria</taxon>
        <taxon>Euarchontoglires</taxon>
        <taxon>Glires</taxon>
        <taxon>Rodentia</taxon>
        <taxon>Hystricomorpha</taxon>
        <taxon>Bathyergidae</taxon>
        <taxon>Heterocephalus</taxon>
    </lineage>
</organism>
<keyword evidence="3 7" id="KW-1133">Transmembrane helix</keyword>
<evidence type="ECO:0000313" key="11">
    <source>
        <dbReference type="Proteomes" id="UP000694906"/>
    </source>
</evidence>
<evidence type="ECO:0000256" key="5">
    <source>
        <dbReference type="PROSITE-ProRule" id="PRU00581"/>
    </source>
</evidence>
<keyword evidence="2 5" id="KW-0812">Transmembrane</keyword>
<evidence type="ECO:0000313" key="12">
    <source>
        <dbReference type="RefSeq" id="XP_004843165.1"/>
    </source>
</evidence>
<feature type="transmembrane region" description="Helical" evidence="7">
    <location>
        <begin position="86"/>
        <end position="108"/>
    </location>
</feature>
<dbReference type="STRING" id="10181.G5BDG7"/>
<dbReference type="PROSITE" id="PS51225">
    <property type="entry name" value="MARVEL"/>
    <property type="match status" value="1"/>
</dbReference>
<evidence type="ECO:0000256" key="1">
    <source>
        <dbReference type="ARBA" id="ARBA00004141"/>
    </source>
</evidence>
<sequence length="239" mass="26899">MADKGQPPPPKPREENKNDKKEGEQLKVQPKDEVGTRKGLRCYRWELKDSNKEFWVLGHGPVKFLSLGCLTAALFLFWSTFSVHPILMLIITMEISIFCFFIVLYTLALQRYISFIMWPVTDLLNDLFVCVFLGGSIYFGVQKQQPDLPVNYLIALILMGIAAFSAFLDICFQRKHFKGKRIKRNILDPPPKAGAPEKPAEEKPPAKEPEKPANKGKPGDKAAADKGKGKDKAPPKGKK</sequence>
<evidence type="ECO:0000256" key="7">
    <source>
        <dbReference type="SAM" id="Phobius"/>
    </source>
</evidence>
<dbReference type="RefSeq" id="XP_004843165.1">
    <property type="nucleotide sequence ID" value="XM_004843108.3"/>
</dbReference>
<keyword evidence="11" id="KW-1185">Reference proteome</keyword>
<feature type="domain" description="MARVEL" evidence="8">
    <location>
        <begin position="54"/>
        <end position="178"/>
    </location>
</feature>
<reference evidence="9 10" key="1">
    <citation type="journal article" date="2011" name="Nature">
        <title>Genome sequencing reveals insights into physiology and longevity of the naked mole rat.</title>
        <authorList>
            <person name="Kim E.B."/>
            <person name="Fang X."/>
            <person name="Fushan A.A."/>
            <person name="Huang Z."/>
            <person name="Lobanov A.V."/>
            <person name="Han L."/>
            <person name="Marino S.M."/>
            <person name="Sun X."/>
            <person name="Turanov A.A."/>
            <person name="Yang P."/>
            <person name="Yim S.H."/>
            <person name="Zhao X."/>
            <person name="Kasaikina M.V."/>
            <person name="Stoletzki N."/>
            <person name="Peng C."/>
            <person name="Polak P."/>
            <person name="Xiong Z."/>
            <person name="Kiezun A."/>
            <person name="Zhu Y."/>
            <person name="Chen Y."/>
            <person name="Kryukov G.V."/>
            <person name="Zhang Q."/>
            <person name="Peshkin L."/>
            <person name="Yang L."/>
            <person name="Bronson R.T."/>
            <person name="Buffenstein R."/>
            <person name="Wang B."/>
            <person name="Han C."/>
            <person name="Li Q."/>
            <person name="Chen L."/>
            <person name="Zhao W."/>
            <person name="Sunyaev S.R."/>
            <person name="Park T.J."/>
            <person name="Zhang G."/>
            <person name="Wang J."/>
            <person name="Gladyshev V.N."/>
        </authorList>
    </citation>
    <scope>NUCLEOTIDE SEQUENCE [LARGE SCALE GENOMIC DNA]</scope>
</reference>
<evidence type="ECO:0000313" key="9">
    <source>
        <dbReference type="EMBL" id="EHB07328.1"/>
    </source>
</evidence>
<dbReference type="GeneID" id="101705246"/>
<evidence type="ECO:0000256" key="2">
    <source>
        <dbReference type="ARBA" id="ARBA00022692"/>
    </source>
</evidence>
<feature type="transmembrane region" description="Helical" evidence="7">
    <location>
        <begin position="152"/>
        <end position="172"/>
    </location>
</feature>
<reference evidence="12" key="2">
    <citation type="submission" date="2025-04" db="UniProtKB">
        <authorList>
            <consortium name="RefSeq"/>
        </authorList>
    </citation>
    <scope>IDENTIFICATION</scope>
</reference>
<evidence type="ECO:0000256" key="3">
    <source>
        <dbReference type="ARBA" id="ARBA00022989"/>
    </source>
</evidence>
<feature type="compositionally biased region" description="Pro residues" evidence="6">
    <location>
        <begin position="1"/>
        <end position="10"/>
    </location>
</feature>
<gene>
    <name evidence="12" type="primary">LOC101705246</name>
    <name evidence="9" type="ORF">GW7_17890</name>
</gene>
<evidence type="ECO:0000256" key="6">
    <source>
        <dbReference type="SAM" id="MobiDB-lite"/>
    </source>
</evidence>
<feature type="region of interest" description="Disordered" evidence="6">
    <location>
        <begin position="184"/>
        <end position="239"/>
    </location>
</feature>
<evidence type="ECO:0000313" key="10">
    <source>
        <dbReference type="Proteomes" id="UP000006813"/>
    </source>
</evidence>
<comment type="subcellular location">
    <subcellularLocation>
        <location evidence="1">Membrane</location>
        <topology evidence="1">Multi-pass membrane protein</topology>
    </subcellularLocation>
</comment>
<feature type="region of interest" description="Disordered" evidence="6">
    <location>
        <begin position="1"/>
        <end position="30"/>
    </location>
</feature>
<feature type="compositionally biased region" description="Basic and acidic residues" evidence="6">
    <location>
        <begin position="11"/>
        <end position="30"/>
    </location>
</feature>
<accession>G5BDG7</accession>
<evidence type="ECO:0000259" key="8">
    <source>
        <dbReference type="PROSITE" id="PS51225"/>
    </source>
</evidence>
<feature type="transmembrane region" description="Helical" evidence="7">
    <location>
        <begin position="54"/>
        <end position="80"/>
    </location>
</feature>
<dbReference type="OrthoDB" id="9634153at2759"/>
<feature type="transmembrane region" description="Helical" evidence="7">
    <location>
        <begin position="120"/>
        <end position="140"/>
    </location>
</feature>
<dbReference type="Proteomes" id="UP000694906">
    <property type="component" value="Unplaced"/>
</dbReference>
<proteinExistence type="predicted"/>
<dbReference type="AlphaFoldDB" id="G5BDG7"/>
<keyword evidence="4 5" id="KW-0472">Membrane</keyword>
<dbReference type="InterPro" id="IPR008253">
    <property type="entry name" value="Marvel"/>
</dbReference>
<feature type="compositionally biased region" description="Basic and acidic residues" evidence="6">
    <location>
        <begin position="198"/>
        <end position="239"/>
    </location>
</feature>
<name>G5BDG7_HETGA</name>